<feature type="non-terminal residue" evidence="2">
    <location>
        <position position="1"/>
    </location>
</feature>
<feature type="region of interest" description="Disordered" evidence="1">
    <location>
        <begin position="35"/>
        <end position="56"/>
    </location>
</feature>
<reference evidence="2" key="2">
    <citation type="journal article" date="2014" name="BMC Genomics">
        <title>A genomic perspective to assessing quality of mass-reared SIT flies used in Mediterranean fruit fly (Ceratitis capitata) eradication in California.</title>
        <authorList>
            <person name="Calla B."/>
            <person name="Hall B."/>
            <person name="Hou S."/>
            <person name="Geib S.M."/>
        </authorList>
    </citation>
    <scope>NUCLEOTIDE SEQUENCE</scope>
</reference>
<sequence>ELTKTITKTIQIMNKQNDRQQRTRTTFTDKLARILNRSNTGGENTNGNDASGNKNIERDDVSEGVYIQASRNNMYVKKQNKEMKLSKIKHTENAKGHITIEDIDAMKRWFIGNWKECRVIPFEILTLETFLISYFAYTYDDILKLNPRKYKVIEQRYALFLAGVSDVVHAELFMYENLKSFMNMCKRNFNKQQLYNTIIQSYIKETLVTRMGYLISADVALEMKNDKRQDVMVVNNKTRNHTVLSWLRKQKYVYIPDEYRERLSLEANYDMIERETDLTTYLVGYGSFMYTDIKNSPVGINNDPRLGWFSALNNYFQTQPILTAAPCIKNFEQQPHLTSLSYTSEGMTNSVEVYMLVDWKFYNTYKNESGVINIHITIDSVIINSQPITMTSEQIKKLCRDLTLSCQRLTGAKILGDIEHVDIQIRRSLSKMGSFMSQLECARNRFLSQISGGVYKIAVVAGKANGKTSLIELVKEQLDGKVYIEDSDDYGKFITYLVDTYNCGEISKLNEILTEELVVIEAAKFAQLCEKGGAEDIPSFYNSVVSVLIEKDVKEIDWEKLRLVSYQLEYSKTVAKLYRKYFQQIRDLYYKLDSGNVVNQKLYENGILNYMKQDERRILLEFFHIFSCNYRRRAANVTMRYEPNFDTDIALYTRIMNKHLDPVSAIADTLLKMFYDQSAEYVTTISGPSAFMCLFGLIPVLSMEDSLCFEFRTHLDVTG</sequence>
<proteinExistence type="evidence at transcript level"/>
<dbReference type="EMBL" id="GAMC01021690">
    <property type="protein sequence ID" value="JAB84865.1"/>
    <property type="molecule type" value="mRNA"/>
</dbReference>
<reference evidence="2" key="1">
    <citation type="submission" date="2013-07" db="EMBL/GenBank/DDBJ databases">
        <authorList>
            <person name="Geib S."/>
        </authorList>
    </citation>
    <scope>NUCLEOTIDE SEQUENCE</scope>
</reference>
<name>W8AAI3_CERCA</name>
<accession>W8AAI3</accession>
<dbReference type="AlphaFoldDB" id="W8AAI3"/>
<protein>
    <submittedName>
        <fullName evidence="2">Uncharacterized protein</fullName>
    </submittedName>
</protein>
<organism evidence="2">
    <name type="scientific">Ceratitis capitata</name>
    <name type="common">Mediterranean fruit fly</name>
    <name type="synonym">Tephritis capitata</name>
    <dbReference type="NCBI Taxonomy" id="7213"/>
    <lineage>
        <taxon>Eukaryota</taxon>
        <taxon>Metazoa</taxon>
        <taxon>Ecdysozoa</taxon>
        <taxon>Arthropoda</taxon>
        <taxon>Hexapoda</taxon>
        <taxon>Insecta</taxon>
        <taxon>Pterygota</taxon>
        <taxon>Neoptera</taxon>
        <taxon>Endopterygota</taxon>
        <taxon>Diptera</taxon>
        <taxon>Brachycera</taxon>
        <taxon>Muscomorpha</taxon>
        <taxon>Tephritoidea</taxon>
        <taxon>Tephritidae</taxon>
        <taxon>Ceratitis</taxon>
        <taxon>Ceratitis</taxon>
    </lineage>
</organism>
<evidence type="ECO:0000313" key="2">
    <source>
        <dbReference type="EMBL" id="JAB84865.1"/>
    </source>
</evidence>
<evidence type="ECO:0000256" key="1">
    <source>
        <dbReference type="SAM" id="MobiDB-lite"/>
    </source>
</evidence>
<feature type="compositionally biased region" description="Polar residues" evidence="1">
    <location>
        <begin position="36"/>
        <end position="54"/>
    </location>
</feature>